<evidence type="ECO:0000259" key="9">
    <source>
        <dbReference type="Pfam" id="PF13359"/>
    </source>
</evidence>
<evidence type="ECO:0000313" key="11">
    <source>
        <dbReference type="Proteomes" id="UP000708208"/>
    </source>
</evidence>
<comment type="similarity">
    <text evidence="3">Belongs to the HARBI1 family.</text>
</comment>
<keyword evidence="4" id="KW-0540">Nuclease</keyword>
<comment type="cofactor">
    <cofactor evidence="1">
        <name>a divalent metal cation</name>
        <dbReference type="ChEBI" id="CHEBI:60240"/>
    </cofactor>
</comment>
<reference evidence="10" key="1">
    <citation type="submission" date="2021-06" db="EMBL/GenBank/DDBJ databases">
        <authorList>
            <person name="Hodson N. C."/>
            <person name="Mongue J. A."/>
            <person name="Jaron S. K."/>
        </authorList>
    </citation>
    <scope>NUCLEOTIDE SEQUENCE</scope>
</reference>
<dbReference type="OrthoDB" id="2668416at2759"/>
<keyword evidence="5" id="KW-0479">Metal-binding</keyword>
<sequence length="291" mass="32710">MRLAIGLRYLATGASHTSLGFSFRVSACSVGYIVREDLEAIWMEFKHLYLPSQGSDLFIYKKYFSTNLLGCVDANIANYKFIVAIIGCNGSKSDSGILERSSFGDCLHKETIPIPPPKAPPGYSAELTHVFIGDQGFPLKPNLLRPYPLDLNLTDETKVFNFPLSRARRVVENAFGIMAARWRFFHTPIDAKEDLVRLIVQAAIVLHKFLMDCKDSCVRITPDSDNNDDVLPGSWRTDTEGDSGLINDTRRGGNNSSSRARDVRTQFVNYLNSREGAVDWQLERVRIGYYI</sequence>
<feature type="domain" description="DDE Tnp4" evidence="9">
    <location>
        <begin position="52"/>
        <end position="207"/>
    </location>
</feature>
<dbReference type="InterPro" id="IPR027806">
    <property type="entry name" value="HARBI1_dom"/>
</dbReference>
<feature type="region of interest" description="Disordered" evidence="8">
    <location>
        <begin position="228"/>
        <end position="258"/>
    </location>
</feature>
<keyword evidence="11" id="KW-1185">Reference proteome</keyword>
<evidence type="ECO:0000313" key="10">
    <source>
        <dbReference type="EMBL" id="CAG7816181.1"/>
    </source>
</evidence>
<organism evidence="10 11">
    <name type="scientific">Allacma fusca</name>
    <dbReference type="NCBI Taxonomy" id="39272"/>
    <lineage>
        <taxon>Eukaryota</taxon>
        <taxon>Metazoa</taxon>
        <taxon>Ecdysozoa</taxon>
        <taxon>Arthropoda</taxon>
        <taxon>Hexapoda</taxon>
        <taxon>Collembola</taxon>
        <taxon>Symphypleona</taxon>
        <taxon>Sminthuridae</taxon>
        <taxon>Allacma</taxon>
    </lineage>
</organism>
<comment type="caution">
    <text evidence="10">The sequence shown here is derived from an EMBL/GenBank/DDBJ whole genome shotgun (WGS) entry which is preliminary data.</text>
</comment>
<evidence type="ECO:0000256" key="8">
    <source>
        <dbReference type="SAM" id="MobiDB-lite"/>
    </source>
</evidence>
<keyword evidence="6" id="KW-0378">Hydrolase</keyword>
<dbReference type="EMBL" id="CAJVCH010363068">
    <property type="protein sequence ID" value="CAG7816181.1"/>
    <property type="molecule type" value="Genomic_DNA"/>
</dbReference>
<name>A0A8J2KE87_9HEXA</name>
<dbReference type="Pfam" id="PF13359">
    <property type="entry name" value="DDE_Tnp_4"/>
    <property type="match status" value="1"/>
</dbReference>
<dbReference type="GO" id="GO:0005634">
    <property type="term" value="C:nucleus"/>
    <property type="evidence" value="ECO:0007669"/>
    <property type="project" value="UniProtKB-SubCell"/>
</dbReference>
<dbReference type="PANTHER" id="PTHR22930:SF269">
    <property type="entry name" value="NUCLEASE HARBI1-LIKE PROTEIN"/>
    <property type="match status" value="1"/>
</dbReference>
<evidence type="ECO:0000256" key="7">
    <source>
        <dbReference type="ARBA" id="ARBA00023242"/>
    </source>
</evidence>
<accession>A0A8J2KE87</accession>
<dbReference type="AlphaFoldDB" id="A0A8J2KE87"/>
<evidence type="ECO:0000256" key="2">
    <source>
        <dbReference type="ARBA" id="ARBA00004123"/>
    </source>
</evidence>
<dbReference type="Proteomes" id="UP000708208">
    <property type="component" value="Unassembled WGS sequence"/>
</dbReference>
<keyword evidence="7" id="KW-0539">Nucleus</keyword>
<proteinExistence type="inferred from homology"/>
<dbReference type="GO" id="GO:0004518">
    <property type="term" value="F:nuclease activity"/>
    <property type="evidence" value="ECO:0007669"/>
    <property type="project" value="UniProtKB-KW"/>
</dbReference>
<dbReference type="GO" id="GO:0046872">
    <property type="term" value="F:metal ion binding"/>
    <property type="evidence" value="ECO:0007669"/>
    <property type="project" value="UniProtKB-KW"/>
</dbReference>
<evidence type="ECO:0000256" key="3">
    <source>
        <dbReference type="ARBA" id="ARBA00006958"/>
    </source>
</evidence>
<evidence type="ECO:0000256" key="5">
    <source>
        <dbReference type="ARBA" id="ARBA00022723"/>
    </source>
</evidence>
<dbReference type="GO" id="GO:0016787">
    <property type="term" value="F:hydrolase activity"/>
    <property type="evidence" value="ECO:0007669"/>
    <property type="project" value="UniProtKB-KW"/>
</dbReference>
<protein>
    <recommendedName>
        <fullName evidence="9">DDE Tnp4 domain-containing protein</fullName>
    </recommendedName>
</protein>
<dbReference type="PANTHER" id="PTHR22930">
    <property type="match status" value="1"/>
</dbReference>
<comment type="subcellular location">
    <subcellularLocation>
        <location evidence="2">Nucleus</location>
    </subcellularLocation>
</comment>
<dbReference type="InterPro" id="IPR045249">
    <property type="entry name" value="HARBI1-like"/>
</dbReference>
<evidence type="ECO:0000256" key="4">
    <source>
        <dbReference type="ARBA" id="ARBA00022722"/>
    </source>
</evidence>
<evidence type="ECO:0000256" key="6">
    <source>
        <dbReference type="ARBA" id="ARBA00022801"/>
    </source>
</evidence>
<evidence type="ECO:0000256" key="1">
    <source>
        <dbReference type="ARBA" id="ARBA00001968"/>
    </source>
</evidence>
<gene>
    <name evidence="10" type="ORF">AFUS01_LOCUS26811</name>
</gene>